<name>A0A1C3PGR1_9ACTN</name>
<reference evidence="3" key="1">
    <citation type="submission" date="2016-02" db="EMBL/GenBank/DDBJ databases">
        <authorList>
            <person name="Wibberg D."/>
        </authorList>
    </citation>
    <scope>NUCLEOTIDE SEQUENCE [LARGE SCALE GENOMIC DNA]</scope>
</reference>
<accession>A0A1C3PGR1</accession>
<evidence type="ECO:0000313" key="2">
    <source>
        <dbReference type="EMBL" id="SBW29014.1"/>
    </source>
</evidence>
<dbReference type="SUPFAM" id="SSF140990">
    <property type="entry name" value="FtsH protease domain-like"/>
    <property type="match status" value="1"/>
</dbReference>
<dbReference type="GO" id="GO:0004176">
    <property type="term" value="F:ATP-dependent peptidase activity"/>
    <property type="evidence" value="ECO:0007669"/>
    <property type="project" value="InterPro"/>
</dbReference>
<dbReference type="AlphaFoldDB" id="A0A1C3PGR1"/>
<protein>
    <submittedName>
        <fullName evidence="2">Uncharacterized protein</fullName>
    </submittedName>
</protein>
<evidence type="ECO:0000313" key="3">
    <source>
        <dbReference type="Proteomes" id="UP000199013"/>
    </source>
</evidence>
<proteinExistence type="predicted"/>
<dbReference type="GO" id="GO:0005524">
    <property type="term" value="F:ATP binding"/>
    <property type="evidence" value="ECO:0007669"/>
    <property type="project" value="InterPro"/>
</dbReference>
<evidence type="ECO:0000256" key="1">
    <source>
        <dbReference type="SAM" id="MobiDB-lite"/>
    </source>
</evidence>
<dbReference type="GO" id="GO:0006508">
    <property type="term" value="P:proteolysis"/>
    <property type="evidence" value="ECO:0007669"/>
    <property type="project" value="InterPro"/>
</dbReference>
<organism evidence="2 3">
    <name type="scientific">Candidatus Protofrankia californiensis</name>
    <dbReference type="NCBI Taxonomy" id="1839754"/>
    <lineage>
        <taxon>Bacteria</taxon>
        <taxon>Bacillati</taxon>
        <taxon>Actinomycetota</taxon>
        <taxon>Actinomycetes</taxon>
        <taxon>Frankiales</taxon>
        <taxon>Frankiaceae</taxon>
        <taxon>Protofrankia</taxon>
    </lineage>
</organism>
<gene>
    <name evidence="2" type="ORF">FDG2_6326</name>
</gene>
<dbReference type="Proteomes" id="UP000199013">
    <property type="component" value="Unassembled WGS sequence"/>
</dbReference>
<feature type="region of interest" description="Disordered" evidence="1">
    <location>
        <begin position="94"/>
        <end position="128"/>
    </location>
</feature>
<dbReference type="EMBL" id="FLUV01002617">
    <property type="protein sequence ID" value="SBW29014.1"/>
    <property type="molecule type" value="Genomic_DNA"/>
</dbReference>
<sequence length="128" mass="14090">MGLFSSGTGRRSVAEHEARHVVVARHFGATNLTAYVTPDGSRGYFTGDFDGTKEEEAIILLAGGSRADMPGMRGVLPHGGDSDLKQAKRLLRGSGMSVRQAEREAKKLVRKHRGAIKRETRKMEKRNR</sequence>
<dbReference type="InterPro" id="IPR037219">
    <property type="entry name" value="Peptidase_M41-like"/>
</dbReference>
<dbReference type="GO" id="GO:0004222">
    <property type="term" value="F:metalloendopeptidase activity"/>
    <property type="evidence" value="ECO:0007669"/>
    <property type="project" value="InterPro"/>
</dbReference>
<keyword evidence="3" id="KW-1185">Reference proteome</keyword>